<proteinExistence type="predicted"/>
<organism evidence="3 4">
    <name type="scientific">Labeo rohita</name>
    <name type="common">Indian major carp</name>
    <name type="synonym">Cyprinus rohita</name>
    <dbReference type="NCBI Taxonomy" id="84645"/>
    <lineage>
        <taxon>Eukaryota</taxon>
        <taxon>Metazoa</taxon>
        <taxon>Chordata</taxon>
        <taxon>Craniata</taxon>
        <taxon>Vertebrata</taxon>
        <taxon>Euteleostomi</taxon>
        <taxon>Actinopterygii</taxon>
        <taxon>Neopterygii</taxon>
        <taxon>Teleostei</taxon>
        <taxon>Ostariophysi</taxon>
        <taxon>Cypriniformes</taxon>
        <taxon>Cyprinidae</taxon>
        <taxon>Labeoninae</taxon>
        <taxon>Labeonini</taxon>
        <taxon>Labeo</taxon>
    </lineage>
</organism>
<evidence type="ECO:0000259" key="2">
    <source>
        <dbReference type="Pfam" id="PF10601"/>
    </source>
</evidence>
<evidence type="ECO:0000313" key="3">
    <source>
        <dbReference type="EMBL" id="KAI2658531.1"/>
    </source>
</evidence>
<evidence type="ECO:0000256" key="1">
    <source>
        <dbReference type="SAM" id="MobiDB-lite"/>
    </source>
</evidence>
<dbReference type="Proteomes" id="UP000830375">
    <property type="component" value="Unassembled WGS sequence"/>
</dbReference>
<dbReference type="InterPro" id="IPR006629">
    <property type="entry name" value="LITAF"/>
</dbReference>
<sequence length="91" mass="9990">MDNRERDPIQAPFQGLYILPVSSTEIPPIIPVQEENTEPPEPPDPPISLDDVTVSPAKVKCPTCQKIVTTEIHYKLGSNAFLFCCLLSVVG</sequence>
<evidence type="ECO:0000313" key="4">
    <source>
        <dbReference type="Proteomes" id="UP000830375"/>
    </source>
</evidence>
<reference evidence="3 4" key="1">
    <citation type="submission" date="2022-01" db="EMBL/GenBank/DDBJ databases">
        <title>A high-quality chromosome-level genome assembly of rohu carp, Labeo rohita.</title>
        <authorList>
            <person name="Arick M.A. II"/>
            <person name="Hsu C.-Y."/>
            <person name="Magbanua Z."/>
            <person name="Pechanova O."/>
            <person name="Grover C."/>
            <person name="Miller E."/>
            <person name="Thrash A."/>
            <person name="Ezzel L."/>
            <person name="Alam S."/>
            <person name="Benzie J."/>
            <person name="Hamilton M."/>
            <person name="Karsi A."/>
            <person name="Lawrence M.L."/>
            <person name="Peterson D.G."/>
        </authorList>
    </citation>
    <scope>NUCLEOTIDE SEQUENCE [LARGE SCALE GENOMIC DNA]</scope>
    <source>
        <strain evidence="4">BAU-BD-2019</strain>
        <tissue evidence="3">Blood</tissue>
    </source>
</reference>
<dbReference type="Pfam" id="PF10601">
    <property type="entry name" value="zf-LITAF-like"/>
    <property type="match status" value="1"/>
</dbReference>
<dbReference type="EMBL" id="JACTAM010000012">
    <property type="protein sequence ID" value="KAI2658531.1"/>
    <property type="molecule type" value="Genomic_DNA"/>
</dbReference>
<feature type="domain" description="LITAF" evidence="2">
    <location>
        <begin position="55"/>
        <end position="91"/>
    </location>
</feature>
<protein>
    <recommendedName>
        <fullName evidence="2">LITAF domain-containing protein</fullName>
    </recommendedName>
</protein>
<feature type="region of interest" description="Disordered" evidence="1">
    <location>
        <begin position="31"/>
        <end position="51"/>
    </location>
</feature>
<keyword evidence="4" id="KW-1185">Reference proteome</keyword>
<name>A0ABQ8M7I4_LABRO</name>
<gene>
    <name evidence="3" type="ORF">H4Q32_016620</name>
</gene>
<accession>A0ABQ8M7I4</accession>
<comment type="caution">
    <text evidence="3">The sequence shown here is derived from an EMBL/GenBank/DDBJ whole genome shotgun (WGS) entry which is preliminary data.</text>
</comment>